<dbReference type="OrthoDB" id="9776919at2"/>
<reference evidence="2" key="1">
    <citation type="submission" date="2016-10" db="EMBL/GenBank/DDBJ databases">
        <authorList>
            <person name="Varghese N."/>
            <person name="Submissions S."/>
        </authorList>
    </citation>
    <scope>NUCLEOTIDE SEQUENCE [LARGE SCALE GENOMIC DNA]</scope>
    <source>
        <strain evidence="2">KHC7</strain>
    </source>
</reference>
<gene>
    <name evidence="1" type="ORF">SAMN05192586_11248</name>
</gene>
<dbReference type="EMBL" id="FNBX01000012">
    <property type="protein sequence ID" value="SDF76115.1"/>
    <property type="molecule type" value="Genomic_DNA"/>
</dbReference>
<evidence type="ECO:0000313" key="1">
    <source>
        <dbReference type="EMBL" id="SDF76115.1"/>
    </source>
</evidence>
<keyword evidence="2" id="KW-1185">Reference proteome</keyword>
<sequence length="306" mass="32110">MNPAATTAALLPDRLREILHGLPVCAVALSGGLDSRFLCHAALLCGCRVLAVHAAGPHVPAQESAAAQAWAQQRGLPLLPVRYNPLPLPEVAANSRQRCYDCKRGLIAVVRIVLPLAPAATALAPVPSGPSARAAPLPLCDGTNADDMTAFRPGLRALKEGGVRSPLAEAGLAKDHIRLLARQTGLDQPDQRARPCLLTRLAYGLTPTEDLLRRLAAAETALAALTTPKAGSSAAVAMKKNANRAEEPALGDFRLRVTPEPLLQVQRLPAALRPQVEAILAAHGFAPCAIRLGDAVSGFYDQKDAV</sequence>
<dbReference type="SUPFAM" id="SSF52402">
    <property type="entry name" value="Adenine nucleotide alpha hydrolases-like"/>
    <property type="match status" value="1"/>
</dbReference>
<evidence type="ECO:0000313" key="2">
    <source>
        <dbReference type="Proteomes" id="UP000199355"/>
    </source>
</evidence>
<dbReference type="PANTHER" id="PTHR43169:SF2">
    <property type="entry name" value="NAD_GMP SYNTHASE DOMAIN-CONTAINING PROTEIN"/>
    <property type="match status" value="1"/>
</dbReference>
<dbReference type="InterPro" id="IPR014729">
    <property type="entry name" value="Rossmann-like_a/b/a_fold"/>
</dbReference>
<dbReference type="STRING" id="571438.SAMN05192586_11248"/>
<accession>A0A1G7NPW2</accession>
<proteinExistence type="predicted"/>
<dbReference type="PANTHER" id="PTHR43169">
    <property type="entry name" value="EXSB FAMILY PROTEIN"/>
    <property type="match status" value="1"/>
</dbReference>
<name>A0A1G7NPW2_9BACT</name>
<evidence type="ECO:0008006" key="3">
    <source>
        <dbReference type="Google" id="ProtNLM"/>
    </source>
</evidence>
<dbReference type="RefSeq" id="WP_092154242.1">
    <property type="nucleotide sequence ID" value="NZ_FNBX01000012.1"/>
</dbReference>
<dbReference type="InterPro" id="IPR052188">
    <property type="entry name" value="Ni-pincer_cofactor_biosynth"/>
</dbReference>
<dbReference type="AlphaFoldDB" id="A0A1G7NPW2"/>
<dbReference type="Proteomes" id="UP000199355">
    <property type="component" value="Unassembled WGS sequence"/>
</dbReference>
<dbReference type="Gene3D" id="3.40.50.620">
    <property type="entry name" value="HUPs"/>
    <property type="match status" value="1"/>
</dbReference>
<protein>
    <recommendedName>
        <fullName evidence="3">PP-loop family protein</fullName>
    </recommendedName>
</protein>
<organism evidence="1 2">
    <name type="scientific">Desulfovibrio legallii</name>
    <dbReference type="NCBI Taxonomy" id="571438"/>
    <lineage>
        <taxon>Bacteria</taxon>
        <taxon>Pseudomonadati</taxon>
        <taxon>Thermodesulfobacteriota</taxon>
        <taxon>Desulfovibrionia</taxon>
        <taxon>Desulfovibrionales</taxon>
        <taxon>Desulfovibrionaceae</taxon>
        <taxon>Desulfovibrio</taxon>
    </lineage>
</organism>